<dbReference type="EMBL" id="KI966372">
    <property type="protein sequence ID" value="EWC48594.1"/>
    <property type="molecule type" value="Genomic_DNA"/>
</dbReference>
<dbReference type="Proteomes" id="UP000024837">
    <property type="component" value="Unassembled WGS sequence"/>
</dbReference>
<evidence type="ECO:0000256" key="1">
    <source>
        <dbReference type="SAM" id="MobiDB-lite"/>
    </source>
</evidence>
<feature type="domain" description="Glycosyl transferase CAP10" evidence="2">
    <location>
        <begin position="298"/>
        <end position="584"/>
    </location>
</feature>
<protein>
    <recommendedName>
        <fullName evidence="2">Glycosyl transferase CAP10 domain-containing protein</fullName>
    </recommendedName>
</protein>
<evidence type="ECO:0000259" key="2">
    <source>
        <dbReference type="SMART" id="SM00672"/>
    </source>
</evidence>
<feature type="compositionally biased region" description="Basic residues" evidence="1">
    <location>
        <begin position="604"/>
        <end position="615"/>
    </location>
</feature>
<evidence type="ECO:0000313" key="3">
    <source>
        <dbReference type="EMBL" id="EWC48594.1"/>
    </source>
</evidence>
<dbReference type="AlphaFoldDB" id="W7HYM3"/>
<feature type="region of interest" description="Disordered" evidence="1">
    <location>
        <begin position="591"/>
        <end position="615"/>
    </location>
</feature>
<dbReference type="SMART" id="SM00672">
    <property type="entry name" value="CAP10"/>
    <property type="match status" value="1"/>
</dbReference>
<sequence length="615" mass="70951">MHVKAWPLLSLAALAVCLFVANAVLLASLDVRARAARVVVRPQRPLRQATVVEEHPIAALTQSQLVKFKHYQWSQSVSFSRVVAKYRRKYGRHPPPRFDEWYMFARERRCVNFDDFDQIMDDLRPFWGIPPAKIRATVRAMDTPDSKVSILRPDAWRHVVFKNMLATIVQYLPDLDIAMNTLDEPRVVVPWQEVQKMLAIEQRNRIQPPKSVNEFTKINLDAEPKKKVELGFFSHSGKPYMDIASKACPPDSFARRPELDTREVESSYKEPIGGFIHDFNRSTDLCTVGPKLDRLHGFLFSSSTTIPSQKLIPIFSECKVNVNNDILFPANKYYDTDDKRYAYNGSSDTPWHEKVDQMAWRGVTSGGVQLEETYMNLHRHRFVAMTNATKLGNHTTFTIMEATDDGRPANGYAEATFHPAGFAAAKTDVAFSEVVWCVPDCHFLDDKLTPRPGLAFKDTFRFKYLADIDGHSFSGRWHAFLKSRSMGLKATIFKEWHDQRLFEWVHFAPMDNRFDDLYALLTYFMGLEKKSASSDGVRMPRHDTEAKRIADRGREWAAQVLRKEDIEIYMLRLMLEYARIVDDNRDSIGYSGDGSEVDSGNGRWGRHWRQNREHR</sequence>
<dbReference type="OrthoDB" id="541052at2759"/>
<reference evidence="3 4" key="1">
    <citation type="submission" date="2013-05" db="EMBL/GenBank/DDBJ databases">
        <title>Drechslerella stenobrocha genome reveals carnivorous origination and mechanical trapping mechanism of predatory fungi.</title>
        <authorList>
            <person name="Liu X."/>
            <person name="Zhang W."/>
            <person name="Liu K."/>
        </authorList>
    </citation>
    <scope>NUCLEOTIDE SEQUENCE [LARGE SCALE GENOMIC DNA]</scope>
    <source>
        <strain evidence="3 4">248</strain>
    </source>
</reference>
<keyword evidence="4" id="KW-1185">Reference proteome</keyword>
<dbReference type="PANTHER" id="PTHR12203:SF22">
    <property type="entry name" value="CAPSULE ASSOCIATED PROTEIN"/>
    <property type="match status" value="1"/>
</dbReference>
<dbReference type="Pfam" id="PF05686">
    <property type="entry name" value="Glyco_transf_90"/>
    <property type="match status" value="1"/>
</dbReference>
<dbReference type="InterPro" id="IPR006598">
    <property type="entry name" value="CAP10"/>
</dbReference>
<proteinExistence type="predicted"/>
<evidence type="ECO:0000313" key="4">
    <source>
        <dbReference type="Proteomes" id="UP000024837"/>
    </source>
</evidence>
<dbReference type="InterPro" id="IPR051091">
    <property type="entry name" value="O-Glucosyltr/Glycosyltrsf_90"/>
</dbReference>
<dbReference type="PANTHER" id="PTHR12203">
    <property type="entry name" value="KDEL LYS-ASP-GLU-LEU CONTAINING - RELATED"/>
    <property type="match status" value="1"/>
</dbReference>
<accession>W7HYM3</accession>
<name>W7HYM3_9PEZI</name>
<dbReference type="HOGENOM" id="CLU_005027_4_2_1"/>
<organism evidence="3 4">
    <name type="scientific">Drechslerella stenobrocha 248</name>
    <dbReference type="NCBI Taxonomy" id="1043628"/>
    <lineage>
        <taxon>Eukaryota</taxon>
        <taxon>Fungi</taxon>
        <taxon>Dikarya</taxon>
        <taxon>Ascomycota</taxon>
        <taxon>Pezizomycotina</taxon>
        <taxon>Orbiliomycetes</taxon>
        <taxon>Orbiliales</taxon>
        <taxon>Orbiliaceae</taxon>
        <taxon>Drechslerella</taxon>
    </lineage>
</organism>
<gene>
    <name evidence="3" type="ORF">DRE_01816</name>
</gene>